<name>A0A485BHI3_RAOTE</name>
<sequence length="37" mass="4027">MSVTDSLLAFSFAALLLTLTPGLDTALHPTNLRRGRR</sequence>
<dbReference type="EMBL" id="CAADJG010000002">
    <property type="protein sequence ID" value="VFS72820.1"/>
    <property type="molecule type" value="Genomic_DNA"/>
</dbReference>
<dbReference type="Proteomes" id="UP000332594">
    <property type="component" value="Unassembled WGS sequence"/>
</dbReference>
<protein>
    <submittedName>
        <fullName evidence="1">Uncharacterized protein</fullName>
    </submittedName>
</protein>
<evidence type="ECO:0000313" key="2">
    <source>
        <dbReference type="Proteomes" id="UP000332594"/>
    </source>
</evidence>
<accession>A0A485BHI3</accession>
<dbReference type="AlphaFoldDB" id="A0A485BHI3"/>
<evidence type="ECO:0000313" key="1">
    <source>
        <dbReference type="EMBL" id="VFS72820.1"/>
    </source>
</evidence>
<organism evidence="1 2">
    <name type="scientific">Raoultella terrigena</name>
    <name type="common">Klebsiella terrigena</name>
    <dbReference type="NCBI Taxonomy" id="577"/>
    <lineage>
        <taxon>Bacteria</taxon>
        <taxon>Pseudomonadati</taxon>
        <taxon>Pseudomonadota</taxon>
        <taxon>Gammaproteobacteria</taxon>
        <taxon>Enterobacterales</taxon>
        <taxon>Enterobacteriaceae</taxon>
        <taxon>Klebsiella/Raoultella group</taxon>
        <taxon>Raoultella</taxon>
    </lineage>
</organism>
<gene>
    <name evidence="1" type="ORF">NCTC13038_02806</name>
</gene>
<proteinExistence type="predicted"/>
<reference evidence="1 2" key="1">
    <citation type="submission" date="2019-03" db="EMBL/GenBank/DDBJ databases">
        <authorList>
            <consortium name="Pathogen Informatics"/>
        </authorList>
    </citation>
    <scope>NUCLEOTIDE SEQUENCE [LARGE SCALE GENOMIC DNA]</scope>
    <source>
        <strain evidence="1 2">NCTC13038</strain>
    </source>
</reference>